<proteinExistence type="predicted"/>
<dbReference type="Proteomes" id="UP001386955">
    <property type="component" value="Unassembled WGS sequence"/>
</dbReference>
<dbReference type="EMBL" id="JAYMYS010000001">
    <property type="protein sequence ID" value="KAK7411324.1"/>
    <property type="molecule type" value="Genomic_DNA"/>
</dbReference>
<reference evidence="1 2" key="1">
    <citation type="submission" date="2024-01" db="EMBL/GenBank/DDBJ databases">
        <title>The genomes of 5 underutilized Papilionoideae crops provide insights into root nodulation and disease resistanc.</title>
        <authorList>
            <person name="Jiang F."/>
        </authorList>
    </citation>
    <scope>NUCLEOTIDE SEQUENCE [LARGE SCALE GENOMIC DNA]</scope>
    <source>
        <strain evidence="1">DUOXIRENSHENG_FW03</strain>
        <tissue evidence="1">Leaves</tissue>
    </source>
</reference>
<evidence type="ECO:0000313" key="2">
    <source>
        <dbReference type="Proteomes" id="UP001386955"/>
    </source>
</evidence>
<keyword evidence="2" id="KW-1185">Reference proteome</keyword>
<organism evidence="1 2">
    <name type="scientific">Psophocarpus tetragonolobus</name>
    <name type="common">Winged bean</name>
    <name type="synonym">Dolichos tetragonolobus</name>
    <dbReference type="NCBI Taxonomy" id="3891"/>
    <lineage>
        <taxon>Eukaryota</taxon>
        <taxon>Viridiplantae</taxon>
        <taxon>Streptophyta</taxon>
        <taxon>Embryophyta</taxon>
        <taxon>Tracheophyta</taxon>
        <taxon>Spermatophyta</taxon>
        <taxon>Magnoliopsida</taxon>
        <taxon>eudicotyledons</taxon>
        <taxon>Gunneridae</taxon>
        <taxon>Pentapetalae</taxon>
        <taxon>rosids</taxon>
        <taxon>fabids</taxon>
        <taxon>Fabales</taxon>
        <taxon>Fabaceae</taxon>
        <taxon>Papilionoideae</taxon>
        <taxon>50 kb inversion clade</taxon>
        <taxon>NPAAA clade</taxon>
        <taxon>indigoferoid/millettioid clade</taxon>
        <taxon>Phaseoleae</taxon>
        <taxon>Psophocarpus</taxon>
    </lineage>
</organism>
<gene>
    <name evidence="1" type="ORF">VNO78_02757</name>
</gene>
<evidence type="ECO:0000313" key="1">
    <source>
        <dbReference type="EMBL" id="KAK7411324.1"/>
    </source>
</evidence>
<comment type="caution">
    <text evidence="1">The sequence shown here is derived from an EMBL/GenBank/DDBJ whole genome shotgun (WGS) entry which is preliminary data.</text>
</comment>
<protein>
    <submittedName>
        <fullName evidence="1">Uncharacterized protein</fullName>
    </submittedName>
</protein>
<sequence>MRLRLLAGNLNLGFSHSLTSKPLPFLPQSSFSLAIPTNALSFSFFKRSVSFAAIFDDLSLQEEFSEV</sequence>
<dbReference type="AlphaFoldDB" id="A0AAN9T1U7"/>
<name>A0AAN9T1U7_PSOTE</name>
<accession>A0AAN9T1U7</accession>